<keyword evidence="3 10" id="KW-0813">Transport</keyword>
<dbReference type="InterPro" id="IPR013525">
    <property type="entry name" value="ABC2_TM"/>
</dbReference>
<dbReference type="PANTHER" id="PTHR30413:SF10">
    <property type="entry name" value="CAPSULE POLYSACCHARIDE EXPORT INNER-MEMBRANE PROTEIN CTRC"/>
    <property type="match status" value="1"/>
</dbReference>
<evidence type="ECO:0000256" key="9">
    <source>
        <dbReference type="ARBA" id="ARBA00023136"/>
    </source>
</evidence>
<evidence type="ECO:0000256" key="6">
    <source>
        <dbReference type="ARBA" id="ARBA00022692"/>
    </source>
</evidence>
<dbReference type="Proteomes" id="UP000030661">
    <property type="component" value="Unassembled WGS sequence"/>
</dbReference>
<feature type="transmembrane region" description="Helical" evidence="10">
    <location>
        <begin position="108"/>
        <end position="131"/>
    </location>
</feature>
<dbReference type="GO" id="GO:0015920">
    <property type="term" value="P:lipopolysaccharide transport"/>
    <property type="evidence" value="ECO:0007669"/>
    <property type="project" value="TreeGrafter"/>
</dbReference>
<dbReference type="AlphaFoldDB" id="A0A081C384"/>
<comment type="similarity">
    <text evidence="2 10">Belongs to the ABC-2 integral membrane protein family.</text>
</comment>
<protein>
    <recommendedName>
        <fullName evidence="10">Transport permease protein</fullName>
    </recommendedName>
</protein>
<name>A0A081C384_VECG1</name>
<keyword evidence="8 10" id="KW-1133">Transmembrane helix</keyword>
<evidence type="ECO:0000256" key="3">
    <source>
        <dbReference type="ARBA" id="ARBA00022448"/>
    </source>
</evidence>
<gene>
    <name evidence="12" type="ORF">U27_06015</name>
</gene>
<dbReference type="InterPro" id="IPR047817">
    <property type="entry name" value="ABC2_TM_bact-type"/>
</dbReference>
<evidence type="ECO:0000259" key="11">
    <source>
        <dbReference type="PROSITE" id="PS51012"/>
    </source>
</evidence>
<accession>A0A081C384</accession>
<evidence type="ECO:0000256" key="1">
    <source>
        <dbReference type="ARBA" id="ARBA00004651"/>
    </source>
</evidence>
<dbReference type="STRING" id="1499967.U27_06015"/>
<evidence type="ECO:0000256" key="5">
    <source>
        <dbReference type="ARBA" id="ARBA00022597"/>
    </source>
</evidence>
<feature type="transmembrane region" description="Helical" evidence="10">
    <location>
        <begin position="32"/>
        <end position="56"/>
    </location>
</feature>
<keyword evidence="13" id="KW-1185">Reference proteome</keyword>
<evidence type="ECO:0000256" key="4">
    <source>
        <dbReference type="ARBA" id="ARBA00022475"/>
    </source>
</evidence>
<evidence type="ECO:0000256" key="8">
    <source>
        <dbReference type="ARBA" id="ARBA00022989"/>
    </source>
</evidence>
<dbReference type="EMBL" id="DF820469">
    <property type="protein sequence ID" value="GAK59039.1"/>
    <property type="molecule type" value="Genomic_DNA"/>
</dbReference>
<organism evidence="12 13">
    <name type="scientific">Vecturithrix granuli</name>
    <dbReference type="NCBI Taxonomy" id="1499967"/>
    <lineage>
        <taxon>Bacteria</taxon>
        <taxon>Candidatus Moduliflexota</taxon>
        <taxon>Candidatus Vecturitrichia</taxon>
        <taxon>Candidatus Vecturitrichales</taxon>
        <taxon>Candidatus Vecturitrichaceae</taxon>
        <taxon>Candidatus Vecturithrix</taxon>
    </lineage>
</organism>
<feature type="transmembrane region" description="Helical" evidence="10">
    <location>
        <begin position="76"/>
        <end position="96"/>
    </location>
</feature>
<sequence>MYSLQIKALYRYRGLIWNLVVRELKARYRGSILGFLWSFLNPLLLTSVYTLVFSVYLRFGMEDYVVHLMSGLLPWLWFSSSLLESSGSILAGGNLIKKILFPAEVLPLVVVLANGINFLLSLPILLLFVAGFKALGFGVSVGISLFTLPVVIGIQMIFTVGLAFMVSALCVHYRDVQHVLGNLLTLWFFLTPIIYPLSQIPEKFRFIANLNPIAPLIFAYQNIFYYGKFPSFSQLAIVTIMALCMYTMGSAVFEKYRGTFAEEV</sequence>
<evidence type="ECO:0000256" key="2">
    <source>
        <dbReference type="ARBA" id="ARBA00007783"/>
    </source>
</evidence>
<keyword evidence="7" id="KW-0972">Capsule biogenesis/degradation</keyword>
<feature type="transmembrane region" description="Helical" evidence="10">
    <location>
        <begin position="179"/>
        <end position="198"/>
    </location>
</feature>
<proteinExistence type="inferred from homology"/>
<dbReference type="HOGENOM" id="CLU_060703_1_1_0"/>
<feature type="transmembrane region" description="Helical" evidence="10">
    <location>
        <begin position="143"/>
        <end position="167"/>
    </location>
</feature>
<evidence type="ECO:0000256" key="7">
    <source>
        <dbReference type="ARBA" id="ARBA00022903"/>
    </source>
</evidence>
<evidence type="ECO:0000313" key="13">
    <source>
        <dbReference type="Proteomes" id="UP000030661"/>
    </source>
</evidence>
<dbReference type="GO" id="GO:0043190">
    <property type="term" value="C:ATP-binding cassette (ABC) transporter complex"/>
    <property type="evidence" value="ECO:0007669"/>
    <property type="project" value="InterPro"/>
</dbReference>
<dbReference type="eggNOG" id="COG1682">
    <property type="taxonomic scope" value="Bacteria"/>
</dbReference>
<comment type="subcellular location">
    <subcellularLocation>
        <location evidence="1 10">Cell membrane</location>
        <topology evidence="1 10">Multi-pass membrane protein</topology>
    </subcellularLocation>
</comment>
<dbReference type="PROSITE" id="PS51012">
    <property type="entry name" value="ABC_TM2"/>
    <property type="match status" value="1"/>
</dbReference>
<keyword evidence="4 10" id="KW-1003">Cell membrane</keyword>
<keyword evidence="5" id="KW-0762">Sugar transport</keyword>
<keyword evidence="6 10" id="KW-0812">Transmembrane</keyword>
<dbReference type="InterPro" id="IPR000412">
    <property type="entry name" value="ABC_2_transport"/>
</dbReference>
<evidence type="ECO:0000256" key="10">
    <source>
        <dbReference type="RuleBase" id="RU361157"/>
    </source>
</evidence>
<dbReference type="PANTHER" id="PTHR30413">
    <property type="entry name" value="INNER MEMBRANE TRANSPORT PERMEASE"/>
    <property type="match status" value="1"/>
</dbReference>
<feature type="transmembrane region" description="Helical" evidence="10">
    <location>
        <begin position="235"/>
        <end position="253"/>
    </location>
</feature>
<evidence type="ECO:0000313" key="12">
    <source>
        <dbReference type="EMBL" id="GAK59039.1"/>
    </source>
</evidence>
<dbReference type="PRINTS" id="PR00164">
    <property type="entry name" value="ABC2TRNSPORT"/>
</dbReference>
<reference evidence="12 13" key="1">
    <citation type="journal article" date="2015" name="PeerJ">
        <title>First genomic representation of candidate bacterial phylum KSB3 points to enhanced environmental sensing as a trigger of wastewater bulking.</title>
        <authorList>
            <person name="Sekiguchi Y."/>
            <person name="Ohashi A."/>
            <person name="Parks D.H."/>
            <person name="Yamauchi T."/>
            <person name="Tyson G.W."/>
            <person name="Hugenholtz P."/>
        </authorList>
    </citation>
    <scope>NUCLEOTIDE SEQUENCE [LARGE SCALE GENOMIC DNA]</scope>
</reference>
<feature type="domain" description="ABC transmembrane type-2" evidence="11">
    <location>
        <begin position="33"/>
        <end position="256"/>
    </location>
</feature>
<dbReference type="GO" id="GO:0140359">
    <property type="term" value="F:ABC-type transporter activity"/>
    <property type="evidence" value="ECO:0007669"/>
    <property type="project" value="InterPro"/>
</dbReference>
<dbReference type="Pfam" id="PF01061">
    <property type="entry name" value="ABC2_membrane"/>
    <property type="match status" value="1"/>
</dbReference>
<keyword evidence="9 10" id="KW-0472">Membrane</keyword>